<name>A0A0E4HBY2_9BACL</name>
<dbReference type="KEGG" id="pri:PRIO_3897"/>
<proteinExistence type="predicted"/>
<protein>
    <recommendedName>
        <fullName evidence="4">HTH arsR-type domain-containing protein</fullName>
    </recommendedName>
</protein>
<accession>A0A0E4HBY2</accession>
<feature type="domain" description="HTH arsR-type" evidence="4">
    <location>
        <begin position="254"/>
        <end position="346"/>
    </location>
</feature>
<dbReference type="NCBIfam" id="NF033788">
    <property type="entry name" value="HTH_metalloreg"/>
    <property type="match status" value="1"/>
</dbReference>
<dbReference type="SUPFAM" id="SSF46785">
    <property type="entry name" value="Winged helix' DNA-binding domain"/>
    <property type="match status" value="1"/>
</dbReference>
<reference evidence="6" key="1">
    <citation type="submission" date="2015-03" db="EMBL/GenBank/DDBJ databases">
        <authorList>
            <person name="Wibberg D."/>
        </authorList>
    </citation>
    <scope>NUCLEOTIDE SEQUENCE [LARGE SCALE GENOMIC DNA]</scope>
</reference>
<dbReference type="CDD" id="cd00090">
    <property type="entry name" value="HTH_ARSR"/>
    <property type="match status" value="1"/>
</dbReference>
<dbReference type="Pfam" id="PF19361">
    <property type="entry name" value="DUF5937"/>
    <property type="match status" value="1"/>
</dbReference>
<dbReference type="InterPro" id="IPR036390">
    <property type="entry name" value="WH_DNA-bd_sf"/>
</dbReference>
<dbReference type="PATRIC" id="fig|1073571.4.peg.4162"/>
<keyword evidence="3" id="KW-0804">Transcription</keyword>
<evidence type="ECO:0000313" key="5">
    <source>
        <dbReference type="EMBL" id="CQR56300.1"/>
    </source>
</evidence>
<evidence type="ECO:0000256" key="2">
    <source>
        <dbReference type="ARBA" id="ARBA00023125"/>
    </source>
</evidence>
<keyword evidence="2" id="KW-0238">DNA-binding</keyword>
<dbReference type="GO" id="GO:0003700">
    <property type="term" value="F:DNA-binding transcription factor activity"/>
    <property type="evidence" value="ECO:0007669"/>
    <property type="project" value="InterPro"/>
</dbReference>
<dbReference type="AlphaFoldDB" id="A0A0E4HBY2"/>
<evidence type="ECO:0000256" key="1">
    <source>
        <dbReference type="ARBA" id="ARBA00023015"/>
    </source>
</evidence>
<keyword evidence="1" id="KW-0805">Transcription regulation</keyword>
<dbReference type="InterPro" id="IPR036388">
    <property type="entry name" value="WH-like_DNA-bd_sf"/>
</dbReference>
<dbReference type="Pfam" id="PF01022">
    <property type="entry name" value="HTH_5"/>
    <property type="match status" value="1"/>
</dbReference>
<dbReference type="GO" id="GO:0003677">
    <property type="term" value="F:DNA binding"/>
    <property type="evidence" value="ECO:0007669"/>
    <property type="project" value="UniProtKB-KW"/>
</dbReference>
<dbReference type="PRINTS" id="PR00778">
    <property type="entry name" value="HTHARSR"/>
</dbReference>
<evidence type="ECO:0000259" key="4">
    <source>
        <dbReference type="PROSITE" id="PS50987"/>
    </source>
</evidence>
<evidence type="ECO:0000256" key="3">
    <source>
        <dbReference type="ARBA" id="ARBA00023163"/>
    </source>
</evidence>
<dbReference type="PANTHER" id="PTHR43132">
    <property type="entry name" value="ARSENICAL RESISTANCE OPERON REPRESSOR ARSR-RELATED"/>
    <property type="match status" value="1"/>
</dbReference>
<dbReference type="EMBL" id="LN831776">
    <property type="protein sequence ID" value="CQR56300.1"/>
    <property type="molecule type" value="Genomic_DNA"/>
</dbReference>
<dbReference type="PROSITE" id="PS50987">
    <property type="entry name" value="HTH_ARSR_2"/>
    <property type="match status" value="1"/>
</dbReference>
<dbReference type="SMART" id="SM00418">
    <property type="entry name" value="HTH_ARSR"/>
    <property type="match status" value="1"/>
</dbReference>
<dbReference type="InterPro" id="IPR011991">
    <property type="entry name" value="ArsR-like_HTH"/>
</dbReference>
<dbReference type="HOGENOM" id="CLU_072766_0_0_9"/>
<dbReference type="InterPro" id="IPR045981">
    <property type="entry name" value="DUF5937"/>
</dbReference>
<sequence>MSSLQQLQRKVTTVVSPFHELLCSLHVLYQPEHHPKRLQWARDIKRQMPPDLLEAIDTLGRLSDEWMGLMLPGRSGAPLPAAGGINLLNDLPDAEFIHLLLNNKVSLGTILEWQQGSSGANRKSGDGPDETSQYLLQHTAAVRTQLIKTLETYERDYFRKEWDYVMPWINTAAAQFQESVSRSAEKALNTLHPRLQAAEGRITAQKAVTYYFAYEDLQNVYVLPSTFIFPHLLIDWTADSLVLPLAVDIPGLPCSEAPPEDLLRQFKALGDATRLRILKLLWQGPHCTKQLAPILGISEAAVSKQLKLLSEAGLAGAERKGNYLFYTSHKEAFGRLIVLQRQYLEQ</sequence>
<dbReference type="STRING" id="483937.AMQ84_11950"/>
<dbReference type="Proteomes" id="UP000033163">
    <property type="component" value="Chromosome I"/>
</dbReference>
<evidence type="ECO:0000313" key="6">
    <source>
        <dbReference type="Proteomes" id="UP000033163"/>
    </source>
</evidence>
<dbReference type="PANTHER" id="PTHR43132:SF2">
    <property type="entry name" value="ARSENICAL RESISTANCE OPERON REPRESSOR ARSR-RELATED"/>
    <property type="match status" value="1"/>
</dbReference>
<organism evidence="5 6">
    <name type="scientific">Paenibacillus riograndensis SBR5</name>
    <dbReference type="NCBI Taxonomy" id="1073571"/>
    <lineage>
        <taxon>Bacteria</taxon>
        <taxon>Bacillati</taxon>
        <taxon>Bacillota</taxon>
        <taxon>Bacilli</taxon>
        <taxon>Bacillales</taxon>
        <taxon>Paenibacillaceae</taxon>
        <taxon>Paenibacillus</taxon>
        <taxon>Paenibacillus sonchi group</taxon>
    </lineage>
</organism>
<dbReference type="InterPro" id="IPR001845">
    <property type="entry name" value="HTH_ArsR_DNA-bd_dom"/>
</dbReference>
<dbReference type="InterPro" id="IPR051011">
    <property type="entry name" value="Metal_resp_trans_reg"/>
</dbReference>
<dbReference type="Gene3D" id="1.10.10.10">
    <property type="entry name" value="Winged helix-like DNA-binding domain superfamily/Winged helix DNA-binding domain"/>
    <property type="match status" value="1"/>
</dbReference>
<gene>
    <name evidence="5" type="ORF">PRIO_3897</name>
</gene>